<accession>A0AAE9BZP6</accession>
<evidence type="ECO:0000313" key="2">
    <source>
        <dbReference type="Proteomes" id="UP000831195"/>
    </source>
</evidence>
<organism evidence="1 2">
    <name type="scientific">Crangon crangon nudivirus</name>
    <dbReference type="NCBI Taxonomy" id="2880838"/>
    <lineage>
        <taxon>Viruses</taxon>
        <taxon>Viruses incertae sedis</taxon>
        <taxon>Naldaviricetes</taxon>
        <taxon>Lefavirales</taxon>
        <taxon>Nudiviridae</taxon>
        <taxon>Gammanudivirus</taxon>
        <taxon>Gammanudivirus cracrangonis</taxon>
    </lineage>
</organism>
<gene>
    <name evidence="1" type="ORF">CcNV_023</name>
</gene>
<dbReference type="EMBL" id="MZ311577">
    <property type="protein sequence ID" value="UBZ25507.1"/>
    <property type="molecule type" value="Genomic_DNA"/>
</dbReference>
<name>A0AAE9BZP6_9VIRU</name>
<sequence>MRYNRQVRSETYAAAIKSIIPAPGKFIKSKNMEINPRTLAALFPYTVAHMYTKTLNIKDRDYMSLVNHYHLPVTNESRNGLLLDMGYVYNKTATYSGIGLLVENIPDLQQTHCPHIGYGKLDQLVKYHKRMQHMTLHPSIPFANTRLWSDDIYWQPTVSLGNVYDTAHVIPSMSYLHVLTPAMNWDVKLPQKRNMIRPTRPDYFLNDIMGRRSYSIKEKKITKSFPDVGFIVRGDKYPTITKNKPEYIGEVDSFVYTDKDTYAIGYAGKVRWHQDAIHAEYSETIICNLDILSLSIFYNFSTGFENDPLFTGSGADAHGLDRDPIHNIYELRIDLKTNTVKALRRDDVDIDDEELTHIQHLTDGIITPEVRPDGVIIKHLDESLTGFVPESFSMFTEIVNVKSPNGDLVFKFDKDSNQYRLQ</sequence>
<reference evidence="1" key="1">
    <citation type="journal article" date="2021" name="Viruses">
        <title>Identification and Full Characterisation of Two Novel Crustacean Infecting Members of the Family Nudiviridae Provides Support for Two Subfamilies.</title>
        <authorList>
            <person name="Bateman K.S."/>
            <person name="Kerr R."/>
            <person name="Stentiford G.D."/>
            <person name="Bean T.P."/>
            <person name="Hooper C."/>
            <person name="Van Eynde B."/>
            <person name="Delbare D."/>
            <person name="Bojko J."/>
            <person name="Christiaens O."/>
            <person name="Taning C.N.T."/>
            <person name="Smagghe G."/>
            <person name="van Oers M.M."/>
            <person name="van Aerle R."/>
        </authorList>
    </citation>
    <scope>NUCLEOTIDE SEQUENCE</scope>
    <source>
        <strain evidence="1">AN1</strain>
    </source>
</reference>
<dbReference type="Proteomes" id="UP000831195">
    <property type="component" value="Segment"/>
</dbReference>
<proteinExistence type="predicted"/>
<keyword evidence="2" id="KW-1185">Reference proteome</keyword>
<protein>
    <submittedName>
        <fullName evidence="1">ODV-E66</fullName>
    </submittedName>
</protein>
<evidence type="ECO:0000313" key="1">
    <source>
        <dbReference type="EMBL" id="UBZ25507.1"/>
    </source>
</evidence>